<protein>
    <recommendedName>
        <fullName evidence="9">Mediator complex subunit 4</fullName>
    </recommendedName>
</protein>
<dbReference type="GO" id="GO:0016592">
    <property type="term" value="C:mediator complex"/>
    <property type="evidence" value="ECO:0007669"/>
    <property type="project" value="InterPro"/>
</dbReference>
<evidence type="ECO:0008006" key="9">
    <source>
        <dbReference type="Google" id="ProtNLM"/>
    </source>
</evidence>
<gene>
    <name evidence="8" type="ORF">BRAA03T09475Z</name>
    <name evidence="7" type="ORF">BRAPAZ1V2_A03P00980.2</name>
</gene>
<evidence type="ECO:0000256" key="5">
    <source>
        <dbReference type="ARBA" id="ARBA00023242"/>
    </source>
</evidence>
<keyword evidence="5" id="KW-0539">Nucleus</keyword>
<evidence type="ECO:0000256" key="6">
    <source>
        <dbReference type="SAM" id="MobiDB-lite"/>
    </source>
</evidence>
<dbReference type="Proteomes" id="UP000694005">
    <property type="component" value="Chromosome A03"/>
</dbReference>
<evidence type="ECO:0000256" key="2">
    <source>
        <dbReference type="ARBA" id="ARBA00009626"/>
    </source>
</evidence>
<name>A0A3P5ZDR4_BRACM</name>
<comment type="similarity">
    <text evidence="2">Belongs to the Mediator complex subunit 4 family.</text>
</comment>
<evidence type="ECO:0000313" key="7">
    <source>
        <dbReference type="EMBL" id="CAG7878755.1"/>
    </source>
</evidence>
<dbReference type="GO" id="GO:0006357">
    <property type="term" value="P:regulation of transcription by RNA polymerase II"/>
    <property type="evidence" value="ECO:0007669"/>
    <property type="project" value="InterPro"/>
</dbReference>
<sequence length="220" mass="24389">RLVISGHILIPKTIFKRSSISKRRSRRSRVRSNPKIRLFSPSPTNSRKQNAIAQGCEGTDDSRKDNTRSRSSSSVTTTVSSQLKLKDILAYAHKISYTTFAPPEFASQLYTFADLDSGLPKTVKNIEKKVEALIEPPPPESMMNLSAIQNLLPPNIEVPSGWKPGMPVELPPAPRALEQQQMRPPPGLHRPPDVIQVRAVQLDILESDNSSDDASSDDEE</sequence>
<proteinExistence type="inferred from homology"/>
<dbReference type="PANTHER" id="PTHR13208">
    <property type="entry name" value="MEDIATOR OF RNA POLYMERASE II TRANSCRIPTION SUBUNIT 4"/>
    <property type="match status" value="1"/>
</dbReference>
<dbReference type="PANTHER" id="PTHR13208:SF2">
    <property type="entry name" value="MEDIATOR OF RNA POLYMERASE II TRANSCRIPTION SUBUNIT 4"/>
    <property type="match status" value="1"/>
</dbReference>
<feature type="region of interest" description="Disordered" evidence="6">
    <location>
        <begin position="20"/>
        <end position="75"/>
    </location>
</feature>
<evidence type="ECO:0000256" key="3">
    <source>
        <dbReference type="ARBA" id="ARBA00023015"/>
    </source>
</evidence>
<dbReference type="GO" id="GO:0003712">
    <property type="term" value="F:transcription coregulator activity"/>
    <property type="evidence" value="ECO:0007669"/>
    <property type="project" value="InterPro"/>
</dbReference>
<dbReference type="Gramene" id="A03p00980.2_BraZ1">
    <property type="protein sequence ID" value="A03p00980.2_BraZ1.CDS"/>
    <property type="gene ID" value="A03g00980.2_BraZ1"/>
</dbReference>
<keyword evidence="3" id="KW-0805">Transcription regulation</keyword>
<accession>A0A3P5ZDR4</accession>
<evidence type="ECO:0000256" key="1">
    <source>
        <dbReference type="ARBA" id="ARBA00004123"/>
    </source>
</evidence>
<evidence type="ECO:0000256" key="4">
    <source>
        <dbReference type="ARBA" id="ARBA00023163"/>
    </source>
</evidence>
<evidence type="ECO:0000313" key="8">
    <source>
        <dbReference type="EMBL" id="VDC78257.1"/>
    </source>
</evidence>
<feature type="non-terminal residue" evidence="8">
    <location>
        <position position="1"/>
    </location>
</feature>
<organism evidence="8">
    <name type="scientific">Brassica campestris</name>
    <name type="common">Field mustard</name>
    <dbReference type="NCBI Taxonomy" id="3711"/>
    <lineage>
        <taxon>Eukaryota</taxon>
        <taxon>Viridiplantae</taxon>
        <taxon>Streptophyta</taxon>
        <taxon>Embryophyta</taxon>
        <taxon>Tracheophyta</taxon>
        <taxon>Spermatophyta</taxon>
        <taxon>Magnoliopsida</taxon>
        <taxon>eudicotyledons</taxon>
        <taxon>Gunneridae</taxon>
        <taxon>Pentapetalae</taxon>
        <taxon>rosids</taxon>
        <taxon>malvids</taxon>
        <taxon>Brassicales</taxon>
        <taxon>Brassicaceae</taxon>
        <taxon>Brassiceae</taxon>
        <taxon>Brassica</taxon>
    </lineage>
</organism>
<dbReference type="EMBL" id="LS974619">
    <property type="protein sequence ID" value="CAG7878755.1"/>
    <property type="molecule type" value="Genomic_DNA"/>
</dbReference>
<dbReference type="AlphaFoldDB" id="A0A3P5ZDR4"/>
<feature type="compositionally biased region" description="Basic residues" evidence="6">
    <location>
        <begin position="20"/>
        <end position="34"/>
    </location>
</feature>
<comment type="subcellular location">
    <subcellularLocation>
        <location evidence="1">Nucleus</location>
    </subcellularLocation>
</comment>
<dbReference type="EMBL" id="LR031572">
    <property type="protein sequence ID" value="VDC78257.1"/>
    <property type="molecule type" value="Genomic_DNA"/>
</dbReference>
<feature type="compositionally biased region" description="Polar residues" evidence="6">
    <location>
        <begin position="41"/>
        <end position="52"/>
    </location>
</feature>
<keyword evidence="4" id="KW-0804">Transcription</keyword>
<dbReference type="InterPro" id="IPR019258">
    <property type="entry name" value="Mediator_Med4"/>
</dbReference>
<reference evidence="8" key="1">
    <citation type="submission" date="2018-11" db="EMBL/GenBank/DDBJ databases">
        <authorList>
            <consortium name="Genoscope - CEA"/>
            <person name="William W."/>
        </authorList>
    </citation>
    <scope>NUCLEOTIDE SEQUENCE</scope>
</reference>
<feature type="region of interest" description="Disordered" evidence="6">
    <location>
        <begin position="167"/>
        <end position="194"/>
    </location>
</feature>